<evidence type="ECO:0000313" key="9">
    <source>
        <dbReference type="Proteomes" id="UP000290244"/>
    </source>
</evidence>
<keyword evidence="5 6" id="KW-0472">Membrane</keyword>
<name>A0A4P6P7I3_9GAMM</name>
<keyword evidence="9" id="KW-1185">Reference proteome</keyword>
<reference evidence="8 9" key="1">
    <citation type="submission" date="2018-12" db="EMBL/GenBank/DDBJ databases">
        <title>Complete genome of Litorilituus sediminis.</title>
        <authorList>
            <person name="Liu A."/>
            <person name="Rong J."/>
        </authorList>
    </citation>
    <scope>NUCLEOTIDE SEQUENCE [LARGE SCALE GENOMIC DNA]</scope>
    <source>
        <strain evidence="8 9">JCM 17549</strain>
    </source>
</reference>
<dbReference type="EMBL" id="CP034759">
    <property type="protein sequence ID" value="QBG35405.1"/>
    <property type="molecule type" value="Genomic_DNA"/>
</dbReference>
<dbReference type="AlphaFoldDB" id="A0A4P6P7I3"/>
<dbReference type="Pfam" id="PF02687">
    <property type="entry name" value="FtsX"/>
    <property type="match status" value="1"/>
</dbReference>
<keyword evidence="4 6" id="KW-1133">Transmembrane helix</keyword>
<evidence type="ECO:0000313" key="8">
    <source>
        <dbReference type="EMBL" id="QBG35405.1"/>
    </source>
</evidence>
<dbReference type="KEGG" id="lsd:EMK97_06565"/>
<feature type="transmembrane region" description="Helical" evidence="6">
    <location>
        <begin position="759"/>
        <end position="785"/>
    </location>
</feature>
<evidence type="ECO:0000256" key="4">
    <source>
        <dbReference type="ARBA" id="ARBA00022989"/>
    </source>
</evidence>
<evidence type="ECO:0000256" key="2">
    <source>
        <dbReference type="ARBA" id="ARBA00022475"/>
    </source>
</evidence>
<keyword evidence="3 6" id="KW-0812">Transmembrane</keyword>
<protein>
    <submittedName>
        <fullName evidence="8">FtsX-like permease family protein</fullName>
    </submittedName>
</protein>
<dbReference type="InterPro" id="IPR038766">
    <property type="entry name" value="Membrane_comp_ABC_pdt"/>
</dbReference>
<evidence type="ECO:0000256" key="3">
    <source>
        <dbReference type="ARBA" id="ARBA00022692"/>
    </source>
</evidence>
<feature type="transmembrane region" description="Helical" evidence="6">
    <location>
        <begin position="419"/>
        <end position="439"/>
    </location>
</feature>
<gene>
    <name evidence="8" type="ORF">EMK97_06565</name>
</gene>
<dbReference type="OrthoDB" id="5292592at2"/>
<evidence type="ECO:0000256" key="5">
    <source>
        <dbReference type="ARBA" id="ARBA00023136"/>
    </source>
</evidence>
<evidence type="ECO:0000256" key="6">
    <source>
        <dbReference type="SAM" id="Phobius"/>
    </source>
</evidence>
<evidence type="ECO:0000256" key="1">
    <source>
        <dbReference type="ARBA" id="ARBA00004651"/>
    </source>
</evidence>
<dbReference type="GO" id="GO:0005886">
    <property type="term" value="C:plasma membrane"/>
    <property type="evidence" value="ECO:0007669"/>
    <property type="project" value="UniProtKB-SubCell"/>
</dbReference>
<proteinExistence type="predicted"/>
<feature type="transmembrane region" description="Helical" evidence="6">
    <location>
        <begin position="396"/>
        <end position="413"/>
    </location>
</feature>
<feature type="transmembrane region" description="Helical" evidence="6">
    <location>
        <begin position="313"/>
        <end position="339"/>
    </location>
</feature>
<comment type="subcellular location">
    <subcellularLocation>
        <location evidence="1">Cell membrane</location>
        <topology evidence="1">Multi-pass membrane protein</topology>
    </subcellularLocation>
</comment>
<keyword evidence="2" id="KW-1003">Cell membrane</keyword>
<feature type="transmembrane region" description="Helical" evidence="6">
    <location>
        <begin position="472"/>
        <end position="491"/>
    </location>
</feature>
<evidence type="ECO:0000259" key="7">
    <source>
        <dbReference type="Pfam" id="PF02687"/>
    </source>
</evidence>
<dbReference type="PANTHER" id="PTHR30287:SF1">
    <property type="entry name" value="INNER MEMBRANE PROTEIN"/>
    <property type="match status" value="1"/>
</dbReference>
<feature type="domain" description="ABC3 transporter permease C-terminal" evidence="7">
    <location>
        <begin position="714"/>
        <end position="823"/>
    </location>
</feature>
<dbReference type="InterPro" id="IPR003838">
    <property type="entry name" value="ABC3_permease_C"/>
</dbReference>
<dbReference type="Proteomes" id="UP000290244">
    <property type="component" value="Chromosome"/>
</dbReference>
<feature type="transmembrane region" description="Helical" evidence="6">
    <location>
        <begin position="797"/>
        <end position="818"/>
    </location>
</feature>
<sequence length="834" mass="93141">MIAVNQGSLLGRVKLAWHFFTQEYHYTHQRLLRWIQGILLLFIVTLSLSSHSIQQYLQQNLQGLLGADAVISQQQAMSEQQYASLAKLSKKISVTQQISTVLTHQKKWQKAQLKAVDNAYPLQGELLTSTTKGDDGQVSANGPVTGEVWLDARLMASLELTLGQSLLIANKPFVVSRILQHEPDRLMEGHSVAMRAMINSEDMQALNFASDLIKYRYLLAASDKQITQLIDWQKAELPAAQLLHKQGQHPLALFWQRTENFLGLASIILFFMAAIAIEQIGQVHMKKEQFFSAVCMSLGADKITGLQISIVKWLFSVATLIPVVLILASICHFFVIEFLKETFSQLSWQLDLVQTFKPIGSVLVIFAVFHAPVWLALLNTSIASQFIGQSNKLNHWLGKLASVVVLFIVAFSYSDNALLTFMLLTAVTITVLLMIFISWSSLTLGEKITQQVSGLVPFALFMMKQRLVSKSTQILGVGLCAFLLLFTLMLLKDLGNTMTAYQRQHDGNLFISQATQAQMDYVTTWAEEKDVNIRQSKPYMYAKLLKINGTDLSEYSDKPSDSLATFSDAIRLHWTELMPSNNALVSGKWWQAGDSNWQQVSIEQEVMTDLGLELGDILSFYINKQSYQFTVAASHEFKPGAGSITFWVQMPSSALAHIQAPHYTMASIELADEQWSLLTPLWQKFPSLRMVSLKELTSLFDRTLAMISKVISGFSLLIILLSTVVILASINALQSKEKKKNSVIMSFGFSRATCLKLNVIEWLVTASITAVGAIAGTYIAGLLIYQSQFSLTYQPDFTWLIATLVIILTSITGLGVFASRHSLQSSVRELMAEN</sequence>
<feature type="transmembrane region" description="Helical" evidence="6">
    <location>
        <begin position="261"/>
        <end position="277"/>
    </location>
</feature>
<dbReference type="PANTHER" id="PTHR30287">
    <property type="entry name" value="MEMBRANE COMPONENT OF PREDICTED ABC SUPERFAMILY METABOLITE UPTAKE TRANSPORTER"/>
    <property type="match status" value="1"/>
</dbReference>
<accession>A0A4P6P7I3</accession>
<feature type="transmembrane region" description="Helical" evidence="6">
    <location>
        <begin position="710"/>
        <end position="733"/>
    </location>
</feature>
<organism evidence="8 9">
    <name type="scientific">Litorilituus sediminis</name>
    <dbReference type="NCBI Taxonomy" id="718192"/>
    <lineage>
        <taxon>Bacteria</taxon>
        <taxon>Pseudomonadati</taxon>
        <taxon>Pseudomonadota</taxon>
        <taxon>Gammaproteobacteria</taxon>
        <taxon>Alteromonadales</taxon>
        <taxon>Colwelliaceae</taxon>
        <taxon>Litorilituus</taxon>
    </lineage>
</organism>
<feature type="transmembrane region" description="Helical" evidence="6">
    <location>
        <begin position="359"/>
        <end position="384"/>
    </location>
</feature>